<dbReference type="AlphaFoldDB" id="A0A8H4KL17"/>
<evidence type="ECO:0000256" key="1">
    <source>
        <dbReference type="SAM" id="MobiDB-lite"/>
    </source>
</evidence>
<gene>
    <name evidence="2" type="ORF">F53441_5337</name>
</gene>
<comment type="caution">
    <text evidence="2">The sequence shown here is derived from an EMBL/GenBank/DDBJ whole genome shotgun (WGS) entry which is preliminary data.</text>
</comment>
<reference evidence="2" key="1">
    <citation type="submission" date="2020-01" db="EMBL/GenBank/DDBJ databases">
        <title>Identification and distribution of gene clusters putatively required for synthesis of sphingolipid metabolism inhibitors in phylogenetically diverse species of the filamentous fungus Fusarium.</title>
        <authorList>
            <person name="Kim H.-S."/>
            <person name="Busman M."/>
            <person name="Brown D.W."/>
            <person name="Divon H."/>
            <person name="Uhlig S."/>
            <person name="Proctor R.H."/>
        </authorList>
    </citation>
    <scope>NUCLEOTIDE SEQUENCE</scope>
    <source>
        <strain evidence="2">NRRL 53441</strain>
    </source>
</reference>
<evidence type="ECO:0008006" key="4">
    <source>
        <dbReference type="Google" id="ProtNLM"/>
    </source>
</evidence>
<proteinExistence type="predicted"/>
<name>A0A8H4KL17_9HYPO</name>
<sequence length="650" mass="73835">MDAWNDVRSLLRVETGESDEFGKEQSKARSLLLDTVAEGRTRASRCKLLQMPAEILADIVDFLADDKPALASLALLNSDCRQLARCCQFAEICFDYSLEAQSLFLSLVRETLTKRLPLTIAACVRRVTFATNPQYVAQRHPEVYKSVRDDGEHSFTVEQKRRLNKEIILSYSALRRIAMLAISAMPNLETIVWKDRFSLDRDFFERITRSNARHITLERTVVPEPWPMEPPLTPPTWPITSLAINISLTAEAQIDFVQGINGEGTTLHPMTDLYSTLFQLCSATLESLAWIHAGTISHQDPVSLGDTPMSFPRLRHLRLGPLHLDDTAISSFLAAPLRSLDLSDTIFDGAQGNILRHSPLRSLKSFVISLLPSNIQSCREIADLIIHRKEIIQLYIHEGSAKIGHTGSHLNEFIIPAFGRHDFSNLRSLSLGWGNKVVHVSEPTLEAIGQLVSLEQLMLSAGTNFGWQHPWLINHEELRRYLGQLKGLQKLALVRDTYPIPFPGYNAEEYYEHQLIGDQEHIDAETRPELEMETDLDSNVEFENEDDGDGSEEDDDDESDEDEIRLWERAHRNRMLDEAEKYAAILPRLEWMFCGQRPMGFKQNPKGPTAPRVAVPLTKERDQCSAFLQATFRGNNDSWGISMEQWPLRR</sequence>
<dbReference type="Gene3D" id="3.80.10.10">
    <property type="entry name" value="Ribonuclease Inhibitor"/>
    <property type="match status" value="1"/>
</dbReference>
<evidence type="ECO:0000313" key="3">
    <source>
        <dbReference type="Proteomes" id="UP000605986"/>
    </source>
</evidence>
<dbReference type="SUPFAM" id="SSF52047">
    <property type="entry name" value="RNI-like"/>
    <property type="match status" value="1"/>
</dbReference>
<dbReference type="OrthoDB" id="3257981at2759"/>
<organism evidence="2 3">
    <name type="scientific">Fusarium austroafricanum</name>
    <dbReference type="NCBI Taxonomy" id="2364996"/>
    <lineage>
        <taxon>Eukaryota</taxon>
        <taxon>Fungi</taxon>
        <taxon>Dikarya</taxon>
        <taxon>Ascomycota</taxon>
        <taxon>Pezizomycotina</taxon>
        <taxon>Sordariomycetes</taxon>
        <taxon>Hypocreomycetidae</taxon>
        <taxon>Hypocreales</taxon>
        <taxon>Nectriaceae</taxon>
        <taxon>Fusarium</taxon>
        <taxon>Fusarium concolor species complex</taxon>
    </lineage>
</organism>
<evidence type="ECO:0000313" key="2">
    <source>
        <dbReference type="EMBL" id="KAF4451658.1"/>
    </source>
</evidence>
<keyword evidence="3" id="KW-1185">Reference proteome</keyword>
<dbReference type="InterPro" id="IPR032675">
    <property type="entry name" value="LRR_dom_sf"/>
</dbReference>
<dbReference type="Proteomes" id="UP000605986">
    <property type="component" value="Unassembled WGS sequence"/>
</dbReference>
<protein>
    <recommendedName>
        <fullName evidence="4">F-box domain-containing protein</fullName>
    </recommendedName>
</protein>
<dbReference type="EMBL" id="JAADJG010000212">
    <property type="protein sequence ID" value="KAF4451658.1"/>
    <property type="molecule type" value="Genomic_DNA"/>
</dbReference>
<feature type="region of interest" description="Disordered" evidence="1">
    <location>
        <begin position="531"/>
        <end position="561"/>
    </location>
</feature>
<accession>A0A8H4KL17</accession>